<dbReference type="EMBL" id="CAJZAG010000004">
    <property type="protein sequence ID" value="CAG9172113.1"/>
    <property type="molecule type" value="Genomic_DNA"/>
</dbReference>
<gene>
    <name evidence="2" type="ORF">LMG32289_02564</name>
</gene>
<evidence type="ECO:0008006" key="4">
    <source>
        <dbReference type="Google" id="ProtNLM"/>
    </source>
</evidence>
<comment type="caution">
    <text evidence="2">The sequence shown here is derived from an EMBL/GenBank/DDBJ whole genome shotgun (WGS) entry which is preliminary data.</text>
</comment>
<name>A0ABN7YGM3_9BURK</name>
<feature type="chain" id="PRO_5046412915" description="Lipoprotein" evidence="1">
    <location>
        <begin position="27"/>
        <end position="95"/>
    </location>
</feature>
<keyword evidence="3" id="KW-1185">Reference proteome</keyword>
<reference evidence="2 3" key="1">
    <citation type="submission" date="2021-08" db="EMBL/GenBank/DDBJ databases">
        <authorList>
            <person name="Peeters C."/>
        </authorList>
    </citation>
    <scope>NUCLEOTIDE SEQUENCE [LARGE SCALE GENOMIC DNA]</scope>
    <source>
        <strain evidence="2 3">LMG 32289</strain>
    </source>
</reference>
<protein>
    <recommendedName>
        <fullName evidence="4">Lipoprotein</fullName>
    </recommendedName>
</protein>
<dbReference type="InterPro" id="IPR058110">
    <property type="entry name" value="GCG_CRPN_dom"/>
</dbReference>
<evidence type="ECO:0000256" key="1">
    <source>
        <dbReference type="SAM" id="SignalP"/>
    </source>
</evidence>
<sequence>MKSFAPVLAVAGLLLVSAAAANPAYAAEGCGPNGWRGPWGHCHYARPPVVYPIAMPNLPEVVVRPNGCPVGFWRGPWGHCRDTPYHGALPGGGWK</sequence>
<evidence type="ECO:0000313" key="3">
    <source>
        <dbReference type="Proteomes" id="UP000706525"/>
    </source>
</evidence>
<proteinExistence type="predicted"/>
<accession>A0ABN7YGM3</accession>
<evidence type="ECO:0000313" key="2">
    <source>
        <dbReference type="EMBL" id="CAG9172113.1"/>
    </source>
</evidence>
<keyword evidence="1" id="KW-0732">Signal</keyword>
<dbReference type="NCBIfam" id="NF047412">
    <property type="entry name" value="sig_GCG_CRPN_rpt"/>
    <property type="match status" value="1"/>
</dbReference>
<feature type="signal peptide" evidence="1">
    <location>
        <begin position="1"/>
        <end position="26"/>
    </location>
</feature>
<organism evidence="2 3">
    <name type="scientific">Cupriavidus pampae</name>
    <dbReference type="NCBI Taxonomy" id="659251"/>
    <lineage>
        <taxon>Bacteria</taxon>
        <taxon>Pseudomonadati</taxon>
        <taxon>Pseudomonadota</taxon>
        <taxon>Betaproteobacteria</taxon>
        <taxon>Burkholderiales</taxon>
        <taxon>Burkholderiaceae</taxon>
        <taxon>Cupriavidus</taxon>
    </lineage>
</organism>
<dbReference type="RefSeq" id="WP_223988612.1">
    <property type="nucleotide sequence ID" value="NZ_CAJZAG010000004.1"/>
</dbReference>
<dbReference type="Proteomes" id="UP000706525">
    <property type="component" value="Unassembled WGS sequence"/>
</dbReference>